<dbReference type="EMBL" id="QJJX01000024">
    <property type="protein sequence ID" value="PXX21044.1"/>
    <property type="molecule type" value="Genomic_DNA"/>
</dbReference>
<dbReference type="AlphaFoldDB" id="A0A318HRC9"/>
<organism evidence="1 2">
    <name type="scientific">Hoylesella shahii DSM 15611 = JCM 12083</name>
    <dbReference type="NCBI Taxonomy" id="1122991"/>
    <lineage>
        <taxon>Bacteria</taxon>
        <taxon>Pseudomonadati</taxon>
        <taxon>Bacteroidota</taxon>
        <taxon>Bacteroidia</taxon>
        <taxon>Bacteroidales</taxon>
        <taxon>Prevotellaceae</taxon>
        <taxon>Hoylesella</taxon>
    </lineage>
</organism>
<dbReference type="OrthoDB" id="1080532at2"/>
<dbReference type="Proteomes" id="UP000248314">
    <property type="component" value="Unassembled WGS sequence"/>
</dbReference>
<proteinExistence type="predicted"/>
<evidence type="ECO:0000313" key="1">
    <source>
        <dbReference type="EMBL" id="PXX21044.1"/>
    </source>
</evidence>
<accession>A0A318HRC9</accession>
<name>A0A318HRC9_9BACT</name>
<dbReference type="Gene3D" id="2.60.40.10">
    <property type="entry name" value="Immunoglobulins"/>
    <property type="match status" value="1"/>
</dbReference>
<keyword evidence="2" id="KW-1185">Reference proteome</keyword>
<dbReference type="STRING" id="1122991.GCA_000613445_01637"/>
<protein>
    <submittedName>
        <fullName evidence="1">Uncharacterized protein</fullName>
    </submittedName>
</protein>
<reference evidence="1 2" key="1">
    <citation type="submission" date="2018-05" db="EMBL/GenBank/DDBJ databases">
        <title>Genomic Encyclopedia of Type Strains, Phase I: the one thousand microbial genomes (KMG-I) project.</title>
        <authorList>
            <person name="Kyrpides N."/>
        </authorList>
    </citation>
    <scope>NUCLEOTIDE SEQUENCE [LARGE SCALE GENOMIC DNA]</scope>
    <source>
        <strain evidence="1 2">DSM 15611</strain>
    </source>
</reference>
<evidence type="ECO:0000313" key="2">
    <source>
        <dbReference type="Proteomes" id="UP000248314"/>
    </source>
</evidence>
<gene>
    <name evidence="1" type="ORF">EJ73_01939</name>
</gene>
<dbReference type="InterPro" id="IPR013783">
    <property type="entry name" value="Ig-like_fold"/>
</dbReference>
<sequence length="116" mass="12926">MLTAGLLGACNYEETFETVSVSIRLVYPANTIEPYKGVRVELKDARASIFVDSTDAEGIAHFRVPAGIYDVNSSSSYTSTEWKYFFNAYLNKVVISADSTNNLQLGLKMSKKKIRK</sequence>
<comment type="caution">
    <text evidence="1">The sequence shown here is derived from an EMBL/GenBank/DDBJ whole genome shotgun (WGS) entry which is preliminary data.</text>
</comment>